<evidence type="ECO:0000313" key="1">
    <source>
        <dbReference type="EMBL" id="KAH9303861.1"/>
    </source>
</evidence>
<organism evidence="1 2">
    <name type="scientific">Taxus chinensis</name>
    <name type="common">Chinese yew</name>
    <name type="synonym">Taxus wallichiana var. chinensis</name>
    <dbReference type="NCBI Taxonomy" id="29808"/>
    <lineage>
        <taxon>Eukaryota</taxon>
        <taxon>Viridiplantae</taxon>
        <taxon>Streptophyta</taxon>
        <taxon>Embryophyta</taxon>
        <taxon>Tracheophyta</taxon>
        <taxon>Spermatophyta</taxon>
        <taxon>Pinopsida</taxon>
        <taxon>Pinidae</taxon>
        <taxon>Conifers II</taxon>
        <taxon>Cupressales</taxon>
        <taxon>Taxaceae</taxon>
        <taxon>Taxus</taxon>
    </lineage>
</organism>
<evidence type="ECO:0000313" key="2">
    <source>
        <dbReference type="Proteomes" id="UP000824469"/>
    </source>
</evidence>
<dbReference type="AlphaFoldDB" id="A0AA38CLS0"/>
<dbReference type="Proteomes" id="UP000824469">
    <property type="component" value="Unassembled WGS sequence"/>
</dbReference>
<protein>
    <submittedName>
        <fullName evidence="1">Uncharacterized protein</fullName>
    </submittedName>
</protein>
<accession>A0AA38CLS0</accession>
<feature type="non-terminal residue" evidence="1">
    <location>
        <position position="1"/>
    </location>
</feature>
<sequence length="150" mass="15536">DCASVRGSGCLVFPCLDSLPCSVGEPISGLGPSNGLVYSQIDGCGCVSYVLPGGNGSISQIHGSGGIKALIDLNKDIVRGDSLGLIGQAYGEGGCGSNHPYDGYPTMRPSVIGCLVVFSVAGGFREKSARQRHLRKQYQNRGNPSFLEVA</sequence>
<feature type="non-terminal residue" evidence="1">
    <location>
        <position position="150"/>
    </location>
</feature>
<dbReference type="EMBL" id="JAHRHJ020000008">
    <property type="protein sequence ID" value="KAH9303861.1"/>
    <property type="molecule type" value="Genomic_DNA"/>
</dbReference>
<name>A0AA38CLS0_TAXCH</name>
<gene>
    <name evidence="1" type="ORF">KI387_008265</name>
</gene>
<keyword evidence="2" id="KW-1185">Reference proteome</keyword>
<comment type="caution">
    <text evidence="1">The sequence shown here is derived from an EMBL/GenBank/DDBJ whole genome shotgun (WGS) entry which is preliminary data.</text>
</comment>
<proteinExistence type="predicted"/>
<reference evidence="1 2" key="1">
    <citation type="journal article" date="2021" name="Nat. Plants">
        <title>The Taxus genome provides insights into paclitaxel biosynthesis.</title>
        <authorList>
            <person name="Xiong X."/>
            <person name="Gou J."/>
            <person name="Liao Q."/>
            <person name="Li Y."/>
            <person name="Zhou Q."/>
            <person name="Bi G."/>
            <person name="Li C."/>
            <person name="Du R."/>
            <person name="Wang X."/>
            <person name="Sun T."/>
            <person name="Guo L."/>
            <person name="Liang H."/>
            <person name="Lu P."/>
            <person name="Wu Y."/>
            <person name="Zhang Z."/>
            <person name="Ro D.K."/>
            <person name="Shang Y."/>
            <person name="Huang S."/>
            <person name="Yan J."/>
        </authorList>
    </citation>
    <scope>NUCLEOTIDE SEQUENCE [LARGE SCALE GENOMIC DNA]</scope>
    <source>
        <strain evidence="1">Ta-2019</strain>
    </source>
</reference>